<proteinExistence type="predicted"/>
<name>A0A096B0C9_9BACT</name>
<dbReference type="AlphaFoldDB" id="A0A096B0C9"/>
<evidence type="ECO:0000313" key="2">
    <source>
        <dbReference type="Proteomes" id="UP000029614"/>
    </source>
</evidence>
<evidence type="ECO:0000313" key="1">
    <source>
        <dbReference type="EMBL" id="KGF52426.1"/>
    </source>
</evidence>
<accession>A0A096B0C9</accession>
<gene>
    <name evidence="1" type="ORF">HMPREF9302_03900</name>
</gene>
<sequence length="215" mass="25300">MRERKEYWAKVISEEALLFLCSQNICTRELPIMKVYDIGRNEVMIVEILGCTIPQQIKYKFLGSSISKLSLKEALSLDIKDKKRAEILEDCLVNENEKDYSNKSNFISRGAIKGKWSDDIKGLKNNPAFDERCSLLPDEIDLYNFFEKYKGHAKCFHIFGYVVCCYTLNGYITEYKESDKIEYFIDDNRYYAIKFKDRGTFLVSEKRYKELKAKK</sequence>
<reference evidence="1 2" key="1">
    <citation type="submission" date="2014-07" db="EMBL/GenBank/DDBJ databases">
        <authorList>
            <person name="McCorrison J."/>
            <person name="Sanka R."/>
            <person name="Torralba M."/>
            <person name="Gillis M."/>
            <person name="Haft D.H."/>
            <person name="Methe B."/>
            <person name="Sutton G."/>
            <person name="Nelson K.E."/>
        </authorList>
    </citation>
    <scope>NUCLEOTIDE SEQUENCE [LARGE SCALE GENOMIC DNA]</scope>
    <source>
        <strain evidence="1 2">DNF00058</strain>
    </source>
</reference>
<dbReference type="RefSeq" id="WP_036854849.1">
    <property type="nucleotide sequence ID" value="NZ_JRNU01000012.1"/>
</dbReference>
<dbReference type="EMBL" id="JRNU01000012">
    <property type="protein sequence ID" value="KGF52426.1"/>
    <property type="molecule type" value="Genomic_DNA"/>
</dbReference>
<organism evidence="1 2">
    <name type="scientific">Prevotella amnii DNF00058</name>
    <dbReference type="NCBI Taxonomy" id="1401066"/>
    <lineage>
        <taxon>Bacteria</taxon>
        <taxon>Pseudomonadati</taxon>
        <taxon>Bacteroidota</taxon>
        <taxon>Bacteroidia</taxon>
        <taxon>Bacteroidales</taxon>
        <taxon>Prevotellaceae</taxon>
        <taxon>Prevotella</taxon>
    </lineage>
</organism>
<protein>
    <submittedName>
        <fullName evidence="1">Uncharacterized protein</fullName>
    </submittedName>
</protein>
<dbReference type="Proteomes" id="UP000029614">
    <property type="component" value="Unassembled WGS sequence"/>
</dbReference>
<dbReference type="OrthoDB" id="10006540at2"/>
<keyword evidence="2" id="KW-1185">Reference proteome</keyword>
<comment type="caution">
    <text evidence="1">The sequence shown here is derived from an EMBL/GenBank/DDBJ whole genome shotgun (WGS) entry which is preliminary data.</text>
</comment>